<evidence type="ECO:0000256" key="11">
    <source>
        <dbReference type="PIRNR" id="PIRNR001092"/>
    </source>
</evidence>
<keyword evidence="9" id="KW-0325">Glycoprotein</keyword>
<evidence type="ECO:0000256" key="9">
    <source>
        <dbReference type="ARBA" id="ARBA00023180"/>
    </source>
</evidence>
<feature type="domain" description="Alpha-L-fucosidase C-terminal" evidence="13">
    <location>
        <begin position="385"/>
        <end position="471"/>
    </location>
</feature>
<dbReference type="GO" id="GO:0005764">
    <property type="term" value="C:lysosome"/>
    <property type="evidence" value="ECO:0007669"/>
    <property type="project" value="TreeGrafter"/>
</dbReference>
<dbReference type="PIRSF" id="PIRSF001092">
    <property type="entry name" value="Alpha-L-fucosidase"/>
    <property type="match status" value="1"/>
</dbReference>
<evidence type="ECO:0000256" key="5">
    <source>
        <dbReference type="ARBA" id="ARBA00011881"/>
    </source>
</evidence>
<feature type="domain" description="Glycoside hydrolase family 29 N-terminal" evidence="12">
    <location>
        <begin position="35"/>
        <end position="374"/>
    </location>
</feature>
<evidence type="ECO:0000256" key="8">
    <source>
        <dbReference type="ARBA" id="ARBA00022801"/>
    </source>
</evidence>
<dbReference type="PANTHER" id="PTHR10030:SF37">
    <property type="entry name" value="ALPHA-L-FUCOSIDASE-RELATED"/>
    <property type="match status" value="1"/>
</dbReference>
<dbReference type="GO" id="GO:0006004">
    <property type="term" value="P:fucose metabolic process"/>
    <property type="evidence" value="ECO:0007669"/>
    <property type="project" value="InterPro"/>
</dbReference>
<feature type="chain" id="PRO_5016196838" description="alpha-L-fucosidase" evidence="11">
    <location>
        <begin position="32"/>
        <end position="475"/>
    </location>
</feature>
<dbReference type="InterPro" id="IPR016286">
    <property type="entry name" value="FUC_metazoa-typ"/>
</dbReference>
<dbReference type="Gene3D" id="2.60.40.1180">
    <property type="entry name" value="Golgi alpha-mannosidase II"/>
    <property type="match status" value="1"/>
</dbReference>
<organism evidence="14 15">
    <name type="scientific">Stichopus japonicus</name>
    <name type="common">Sea cucumber</name>
    <dbReference type="NCBI Taxonomy" id="307972"/>
    <lineage>
        <taxon>Eukaryota</taxon>
        <taxon>Metazoa</taxon>
        <taxon>Echinodermata</taxon>
        <taxon>Eleutherozoa</taxon>
        <taxon>Echinozoa</taxon>
        <taxon>Holothuroidea</taxon>
        <taxon>Aspidochirotacea</taxon>
        <taxon>Aspidochirotida</taxon>
        <taxon>Stichopodidae</taxon>
        <taxon>Apostichopus</taxon>
    </lineage>
</organism>
<dbReference type="Pfam" id="PF01120">
    <property type="entry name" value="Alpha_L_fucos"/>
    <property type="match status" value="1"/>
</dbReference>
<keyword evidence="15" id="KW-1185">Reference proteome</keyword>
<evidence type="ECO:0000256" key="4">
    <source>
        <dbReference type="ARBA" id="ARBA00007951"/>
    </source>
</evidence>
<evidence type="ECO:0000256" key="7">
    <source>
        <dbReference type="ARBA" id="ARBA00022729"/>
    </source>
</evidence>
<name>A0A2G8KZD8_STIJA</name>
<dbReference type="Pfam" id="PF16757">
    <property type="entry name" value="Fucosidase_C"/>
    <property type="match status" value="1"/>
</dbReference>
<evidence type="ECO:0000313" key="14">
    <source>
        <dbReference type="EMBL" id="PIK53384.1"/>
    </source>
</evidence>
<comment type="catalytic activity">
    <reaction evidence="1">
        <text>a neolactoside IV(2)-alpha-Fuc-nLc4Cer(d18:1(4E)) + H2O = a neolactoside nLc4Cer(d18:1(4E)) + L-fucose</text>
        <dbReference type="Rhea" id="RHEA:48224"/>
        <dbReference type="ChEBI" id="CHEBI:2181"/>
        <dbReference type="ChEBI" id="CHEBI:15377"/>
        <dbReference type="ChEBI" id="CHEBI:17006"/>
        <dbReference type="ChEBI" id="CHEBI:28691"/>
    </reaction>
    <physiologicalReaction direction="left-to-right" evidence="1">
        <dbReference type="Rhea" id="RHEA:48225"/>
    </physiologicalReaction>
</comment>
<dbReference type="InterPro" id="IPR057739">
    <property type="entry name" value="Glyco_hydro_29_N"/>
</dbReference>
<dbReference type="SMART" id="SM00812">
    <property type="entry name" value="Alpha_L_fucos"/>
    <property type="match status" value="1"/>
</dbReference>
<dbReference type="InterPro" id="IPR031919">
    <property type="entry name" value="Fucosidase_C"/>
</dbReference>
<dbReference type="EC" id="3.2.1.51" evidence="6"/>
<comment type="similarity">
    <text evidence="4 11">Belongs to the glycosyl hydrolase 29 family.</text>
</comment>
<dbReference type="Proteomes" id="UP000230750">
    <property type="component" value="Unassembled WGS sequence"/>
</dbReference>
<dbReference type="PRINTS" id="PR00741">
    <property type="entry name" value="GLHYDRLASE29"/>
</dbReference>
<evidence type="ECO:0000313" key="15">
    <source>
        <dbReference type="Proteomes" id="UP000230750"/>
    </source>
</evidence>
<dbReference type="InterPro" id="IPR017853">
    <property type="entry name" value="GH"/>
</dbReference>
<comment type="subunit">
    <text evidence="5">Homotetramer.</text>
</comment>
<comment type="function">
    <text evidence="3">Alpha-L-fucosidase is responsible for hydrolyzing the alpha-1,6-linked fucose joined to the reducing-end N-acetylglucosamine of the carbohydrate moieties of glycoproteins.</text>
</comment>
<accession>A0A2G8KZD8</accession>
<dbReference type="GO" id="GO:0004560">
    <property type="term" value="F:alpha-L-fucosidase activity"/>
    <property type="evidence" value="ECO:0007669"/>
    <property type="project" value="UniProtKB-EC"/>
</dbReference>
<dbReference type="Gene3D" id="3.20.20.80">
    <property type="entry name" value="Glycosidases"/>
    <property type="match status" value="1"/>
</dbReference>
<evidence type="ECO:0000259" key="13">
    <source>
        <dbReference type="Pfam" id="PF16757"/>
    </source>
</evidence>
<dbReference type="STRING" id="307972.A0A2G8KZD8"/>
<evidence type="ECO:0000256" key="3">
    <source>
        <dbReference type="ARBA" id="ARBA00004071"/>
    </source>
</evidence>
<dbReference type="AlphaFoldDB" id="A0A2G8KZD8"/>
<keyword evidence="8 11" id="KW-0378">Hydrolase</keyword>
<reference evidence="14 15" key="1">
    <citation type="journal article" date="2017" name="PLoS Biol.">
        <title>The sea cucumber genome provides insights into morphological evolution and visceral regeneration.</title>
        <authorList>
            <person name="Zhang X."/>
            <person name="Sun L."/>
            <person name="Yuan J."/>
            <person name="Sun Y."/>
            <person name="Gao Y."/>
            <person name="Zhang L."/>
            <person name="Li S."/>
            <person name="Dai H."/>
            <person name="Hamel J.F."/>
            <person name="Liu C."/>
            <person name="Yu Y."/>
            <person name="Liu S."/>
            <person name="Lin W."/>
            <person name="Guo K."/>
            <person name="Jin S."/>
            <person name="Xu P."/>
            <person name="Storey K.B."/>
            <person name="Huan P."/>
            <person name="Zhang T."/>
            <person name="Zhou Y."/>
            <person name="Zhang J."/>
            <person name="Lin C."/>
            <person name="Li X."/>
            <person name="Xing L."/>
            <person name="Huo D."/>
            <person name="Sun M."/>
            <person name="Wang L."/>
            <person name="Mercier A."/>
            <person name="Li F."/>
            <person name="Yang H."/>
            <person name="Xiang J."/>
        </authorList>
    </citation>
    <scope>NUCLEOTIDE SEQUENCE [LARGE SCALE GENOMIC DNA]</scope>
    <source>
        <strain evidence="14">Shaxun</strain>
        <tissue evidence="14">Muscle</tissue>
    </source>
</reference>
<dbReference type="GO" id="GO:0016139">
    <property type="term" value="P:glycoside catabolic process"/>
    <property type="evidence" value="ECO:0007669"/>
    <property type="project" value="TreeGrafter"/>
</dbReference>
<proteinExistence type="inferred from homology"/>
<dbReference type="EMBL" id="MRZV01000289">
    <property type="protein sequence ID" value="PIK53384.1"/>
    <property type="molecule type" value="Genomic_DNA"/>
</dbReference>
<sequence length="475" mass="54887">MPMFVCSSFHIRKDELYVILILCLTALSVKSENIKKTPKQGPYLPNWDSIDSRPLPGWYDQAKFGIFMHWGVYSVPAFGTEWFWHKWKADKNPRFVEFMKENYPPNFQYPDFGSQFTAEMFDANHFADVIQASGAQYVVLTSKHHEGFTNYASNFSWNWNSVDIGPNRDLVGEMAEAVRSRTDIKFGLYYSLFEWFHPLYLKDAANNFSTQDYMKMVMKPQLHEIVNKYKPHLIWSDGDWMCPDTYWESTDFLAWLFNESPVKDYVVVNDRWGQGDSCHHGGYYTCTDRYNPGVLQKHKWENAMTIDKTSWGYRRDTKYSDFLTMDEITQTLAETISCGGNMLMNFGPTHDGRIIPIFEERLRQIGAWLKVNGEGIYASHPWTSQNDTFTPGVWYTTKNTSVYAIVLDWPENNTLNLGVPVTSETTTVHMLGVSTALQWSKGTQSGVSMTIQFPVLAGPQLPCDYAWVLKMDNVN</sequence>
<dbReference type="InterPro" id="IPR000933">
    <property type="entry name" value="Glyco_hydro_29"/>
</dbReference>
<feature type="signal peptide" evidence="11">
    <location>
        <begin position="1"/>
        <end position="31"/>
    </location>
</feature>
<comment type="catalytic activity">
    <reaction evidence="2">
        <text>a neolactoside IV(2)-alpha-Fuc-nLc4Cer(d18:0) + H2O = a neolactoside nLc4Cer(d18:0) + L-fucose</text>
        <dbReference type="Rhea" id="RHEA:49308"/>
        <dbReference type="ChEBI" id="CHEBI:2181"/>
        <dbReference type="ChEBI" id="CHEBI:15377"/>
        <dbReference type="ChEBI" id="CHEBI:91119"/>
        <dbReference type="ChEBI" id="CHEBI:91121"/>
    </reaction>
    <physiologicalReaction direction="left-to-right" evidence="2">
        <dbReference type="Rhea" id="RHEA:49309"/>
    </physiologicalReaction>
</comment>
<keyword evidence="10 11" id="KW-0326">Glycosidase</keyword>
<keyword evidence="7 11" id="KW-0732">Signal</keyword>
<evidence type="ECO:0000256" key="1">
    <source>
        <dbReference type="ARBA" id="ARBA00000321"/>
    </source>
</evidence>
<gene>
    <name evidence="14" type="ORF">BSL78_09707</name>
</gene>
<dbReference type="FunFam" id="3.20.20.80:FF:000027">
    <property type="entry name" value="Alpha-L-fucosidase"/>
    <property type="match status" value="1"/>
</dbReference>
<dbReference type="OrthoDB" id="6039950at2759"/>
<evidence type="ECO:0000256" key="2">
    <source>
        <dbReference type="ARBA" id="ARBA00000419"/>
    </source>
</evidence>
<protein>
    <recommendedName>
        <fullName evidence="6">alpha-L-fucosidase</fullName>
        <ecNumber evidence="6">3.2.1.51</ecNumber>
    </recommendedName>
</protein>
<evidence type="ECO:0000256" key="10">
    <source>
        <dbReference type="ARBA" id="ARBA00023295"/>
    </source>
</evidence>
<comment type="caution">
    <text evidence="14">The sequence shown here is derived from an EMBL/GenBank/DDBJ whole genome shotgun (WGS) entry which is preliminary data.</text>
</comment>
<dbReference type="InterPro" id="IPR013780">
    <property type="entry name" value="Glyco_hydro_b"/>
</dbReference>
<evidence type="ECO:0000256" key="6">
    <source>
        <dbReference type="ARBA" id="ARBA00012662"/>
    </source>
</evidence>
<dbReference type="SUPFAM" id="SSF51445">
    <property type="entry name" value="(Trans)glycosidases"/>
    <property type="match status" value="1"/>
</dbReference>
<dbReference type="FunFam" id="2.60.40.1180:FF:000013">
    <property type="entry name" value="Alpha-L-fucosidase"/>
    <property type="match status" value="1"/>
</dbReference>
<evidence type="ECO:0000259" key="12">
    <source>
        <dbReference type="Pfam" id="PF01120"/>
    </source>
</evidence>
<dbReference type="PANTHER" id="PTHR10030">
    <property type="entry name" value="ALPHA-L-FUCOSIDASE"/>
    <property type="match status" value="1"/>
</dbReference>